<dbReference type="Pfam" id="PF13676">
    <property type="entry name" value="TIR_2"/>
    <property type="match status" value="1"/>
</dbReference>
<dbReference type="InterPro" id="IPR053137">
    <property type="entry name" value="NLR-like"/>
</dbReference>
<dbReference type="EMBL" id="CP061281">
    <property type="protein sequence ID" value="QNS04161.1"/>
    <property type="molecule type" value="Genomic_DNA"/>
</dbReference>
<dbReference type="PANTHER" id="PTHR46082">
    <property type="entry name" value="ATP/GTP-BINDING PROTEIN-RELATED"/>
    <property type="match status" value="1"/>
</dbReference>
<dbReference type="InterPro" id="IPR000157">
    <property type="entry name" value="TIR_dom"/>
</dbReference>
<dbReference type="GO" id="GO:0007165">
    <property type="term" value="P:signal transduction"/>
    <property type="evidence" value="ECO:0007669"/>
    <property type="project" value="InterPro"/>
</dbReference>
<reference evidence="3 4" key="1">
    <citation type="submission" date="2020-09" db="EMBL/GenBank/DDBJ databases">
        <title>A novel species.</title>
        <authorList>
            <person name="Gao J."/>
        </authorList>
    </citation>
    <scope>NUCLEOTIDE SEQUENCE [LARGE SCALE GENOMIC DNA]</scope>
    <source>
        <strain evidence="3 4">CRXT-Y-14</strain>
    </source>
</reference>
<dbReference type="Gene3D" id="1.25.40.10">
    <property type="entry name" value="Tetratricopeptide repeat domain"/>
    <property type="match status" value="3"/>
</dbReference>
<dbReference type="InterPro" id="IPR011990">
    <property type="entry name" value="TPR-like_helical_dom_sf"/>
</dbReference>
<keyword evidence="4" id="KW-1185">Reference proteome</keyword>
<dbReference type="Pfam" id="PF13374">
    <property type="entry name" value="TPR_10"/>
    <property type="match status" value="3"/>
</dbReference>
<feature type="domain" description="TIR" evidence="2">
    <location>
        <begin position="5"/>
        <end position="116"/>
    </location>
</feature>
<dbReference type="InterPro" id="IPR027417">
    <property type="entry name" value="P-loop_NTPase"/>
</dbReference>
<dbReference type="PANTHER" id="PTHR46082:SF6">
    <property type="entry name" value="AAA+ ATPASE DOMAIN-CONTAINING PROTEIN-RELATED"/>
    <property type="match status" value="1"/>
</dbReference>
<accession>A0A7H1B606</accession>
<dbReference type="SUPFAM" id="SSF48452">
    <property type="entry name" value="TPR-like"/>
    <property type="match status" value="3"/>
</dbReference>
<sequence length="985" mass="109818">MAEFITISHAGSSRPWAAWIAHQLEREGIGTAMLRWDPELETSLVDALTGLLEAPGRVLLVLDDWYFGLGPRPAGEWTEALREVVTAHSDRFIAVNIANGALPAATAALAPVSLLGLSAREAGRRLMRRVGIDRPRATEESDGGPRFPNDDQAQWNVPPRNERFTGRDEILERIHSVFLDSEGERCVLRGISGVGKTQIGREYAYRFRNEYDIVWQVNSGYPGTAREQLAELATRLKLPAGRETGDRIRAVQSALRSGTPYRNWLLIFDGADNVDGIENLLPDGPGHVLITTLTRDWSAFSRTQEIEVHPFTRRESVAFACRRAPRLTTEQADSLAAAVQDLPLLVNQTASWLAINETMPVEPYIDSILSGRPNEFGLSFVDDDYQKSVWTSWSLTQNMLREKHPDAAELLKIFGFFSPDAIPVGLIQSARPGDLPAHLETLTADPIGWHTNLRRLNEATAVMRMDYPASETRVDQGVESVQMHHLYHSYLRTGMPESEREQAASAACRVLVSASPRNPNDTRLWERYAQIIPHLDHAGVFDSGDRDVQSLILDCINYLRVRGEYSAGLELIQKALPRWQQRFQRTDRSLLLLDYYHAIMLRRVGRYREAEAAGRNSVALLQEHAPDSSELLLAKQGLGGSLWALAAYGEARDLFKEVWDAYRDILGEQHPHTLDQQHNYSAVLAQLGHYKDSLELDLAVLQARERVLKLRHPATLESGTICASLMRWLGRYAEALDRQKKTVGLHHQIMDLHHPQTLRAEHNLALCLRRSGEYQQADSLMQTVLVRSEQVHGPEHPDTLAVLADYATLQRSHGDPGRARELAERAAAGHTTLLGDGHPFSAGVSGNLALVLAEFGERDESLHLSERALSRMRVAMGERHPWTVGSALNTSGARALAGDVDGAAELSLEAATGAEAVLGSRHPLTLSAWAAHATDLRLLRRGKEAGEKEQEVIRVLAETLGDQHPHTVSVRRRQRPYWDFEPQPV</sequence>
<dbReference type="RefSeq" id="WP_188336902.1">
    <property type="nucleotide sequence ID" value="NZ_CP061281.1"/>
</dbReference>
<dbReference type="KEGG" id="sxn:IAG42_11365"/>
<proteinExistence type="predicted"/>
<dbReference type="AlphaFoldDB" id="A0A7H1B606"/>
<keyword evidence="3" id="KW-0675">Receptor</keyword>
<organism evidence="3 4">
    <name type="scientific">Streptomyces xanthii</name>
    <dbReference type="NCBI Taxonomy" id="2768069"/>
    <lineage>
        <taxon>Bacteria</taxon>
        <taxon>Bacillati</taxon>
        <taxon>Actinomycetota</taxon>
        <taxon>Actinomycetes</taxon>
        <taxon>Kitasatosporales</taxon>
        <taxon>Streptomycetaceae</taxon>
        <taxon>Streptomyces</taxon>
    </lineage>
</organism>
<dbReference type="Pfam" id="PF13424">
    <property type="entry name" value="TPR_12"/>
    <property type="match status" value="1"/>
</dbReference>
<gene>
    <name evidence="3" type="ORF">IAG42_11365</name>
</gene>
<dbReference type="Gene3D" id="3.40.50.300">
    <property type="entry name" value="P-loop containing nucleotide triphosphate hydrolases"/>
    <property type="match status" value="1"/>
</dbReference>
<name>A0A7H1B606_9ACTN</name>
<dbReference type="SUPFAM" id="SSF52540">
    <property type="entry name" value="P-loop containing nucleoside triphosphate hydrolases"/>
    <property type="match status" value="1"/>
</dbReference>
<dbReference type="NCBIfam" id="NF040586">
    <property type="entry name" value="FxSxx_TPR"/>
    <property type="match status" value="1"/>
</dbReference>
<evidence type="ECO:0000313" key="3">
    <source>
        <dbReference type="EMBL" id="QNS04161.1"/>
    </source>
</evidence>
<dbReference type="Proteomes" id="UP000516428">
    <property type="component" value="Chromosome"/>
</dbReference>
<evidence type="ECO:0000313" key="4">
    <source>
        <dbReference type="Proteomes" id="UP000516428"/>
    </source>
</evidence>
<evidence type="ECO:0000259" key="2">
    <source>
        <dbReference type="Pfam" id="PF13676"/>
    </source>
</evidence>
<evidence type="ECO:0000256" key="1">
    <source>
        <dbReference type="SAM" id="MobiDB-lite"/>
    </source>
</evidence>
<protein>
    <submittedName>
        <fullName evidence="3">Toll/interleukin-1 receptor domain-containing protein</fullName>
    </submittedName>
</protein>
<feature type="region of interest" description="Disordered" evidence="1">
    <location>
        <begin position="132"/>
        <end position="161"/>
    </location>
</feature>